<dbReference type="GO" id="GO:0003824">
    <property type="term" value="F:catalytic activity"/>
    <property type="evidence" value="ECO:0007669"/>
    <property type="project" value="InterPro"/>
</dbReference>
<dbReference type="AlphaFoldDB" id="A0A949JLD7"/>
<gene>
    <name evidence="3" type="ORF">JGS22_012135</name>
</gene>
<keyword evidence="4" id="KW-1185">Reference proteome</keyword>
<feature type="domain" description="Amidase" evidence="2">
    <location>
        <begin position="77"/>
        <end position="505"/>
    </location>
</feature>
<dbReference type="PANTHER" id="PTHR11895">
    <property type="entry name" value="TRANSAMIDASE"/>
    <property type="match status" value="1"/>
</dbReference>
<dbReference type="Gene3D" id="3.90.1300.10">
    <property type="entry name" value="Amidase signature (AS) domain"/>
    <property type="match status" value="1"/>
</dbReference>
<feature type="compositionally biased region" description="Low complexity" evidence="1">
    <location>
        <begin position="1"/>
        <end position="10"/>
    </location>
</feature>
<dbReference type="EMBL" id="JAELVF020000001">
    <property type="protein sequence ID" value="MBU7598344.1"/>
    <property type="molecule type" value="Genomic_DNA"/>
</dbReference>
<dbReference type="InterPro" id="IPR023631">
    <property type="entry name" value="Amidase_dom"/>
</dbReference>
<protein>
    <recommendedName>
        <fullName evidence="2">Amidase domain-containing protein</fullName>
    </recommendedName>
</protein>
<dbReference type="Proteomes" id="UP000694501">
    <property type="component" value="Unassembled WGS sequence"/>
</dbReference>
<accession>A0A949JLD7</accession>
<sequence>MTDTPAWTWTPPTPSRVEANSREHGLGLDPRTTEAAVDFGAAVGGLYERVGLWWQEEAARTEPAHVPRKPGDDPWNAAQYRVEVPATGSGALDGLSLAVKDSIRVGGVPLVYGSRMLEGPEARTSATVVARALAAGGSITHIGRSDDLGLAITGDQNHSGPVLNPWNTGHTPWGSSSGTAALVAAGEVDAAIMVDQAGSGRVPSAGCGLAALMPTRGVIPMTGVLGLTGVQDRVVAASRRVVTVAAVASVLSGGDGHDLRSGPELATRDWTFGLDGDVAGMRVGIVTESLAPEVTDPAVADAVLARARELAALGAQVREVSVPRYADASALAMILTVHRGIPDLLATGLGSSAVLGGDPLLAEHVAAVRAEDPAALAPTVRVSTGAAAHEGGQAPGVWLAAAMDLIPRLAAQFTRHFAGVASGSEPGSDGVDVLLTPTAPSVPPALPDGMAMVEELGRAMGPGITHACAHNLTGLPAGQAPAGLVDGLPVGVQIIAPPLMEAQILRVLAALEPVGGFPAAPRG</sequence>
<dbReference type="InterPro" id="IPR000120">
    <property type="entry name" value="Amidase"/>
</dbReference>
<reference evidence="3" key="1">
    <citation type="submission" date="2021-06" db="EMBL/GenBank/DDBJ databases">
        <title>Sequencing of actinobacteria type strains.</title>
        <authorList>
            <person name="Nguyen G.-S."/>
            <person name="Wentzel A."/>
        </authorList>
    </citation>
    <scope>NUCLEOTIDE SEQUENCE</scope>
    <source>
        <strain evidence="3">P38-E01</strain>
    </source>
</reference>
<organism evidence="3 4">
    <name type="scientific">Streptomyces tardus</name>
    <dbReference type="NCBI Taxonomy" id="2780544"/>
    <lineage>
        <taxon>Bacteria</taxon>
        <taxon>Bacillati</taxon>
        <taxon>Actinomycetota</taxon>
        <taxon>Actinomycetes</taxon>
        <taxon>Kitasatosporales</taxon>
        <taxon>Streptomycetaceae</taxon>
        <taxon>Streptomyces</taxon>
    </lineage>
</organism>
<evidence type="ECO:0000256" key="1">
    <source>
        <dbReference type="SAM" id="MobiDB-lite"/>
    </source>
</evidence>
<dbReference type="Pfam" id="PF01425">
    <property type="entry name" value="Amidase"/>
    <property type="match status" value="1"/>
</dbReference>
<name>A0A949JLD7_9ACTN</name>
<comment type="caution">
    <text evidence="3">The sequence shown here is derived from an EMBL/GenBank/DDBJ whole genome shotgun (WGS) entry which is preliminary data.</text>
</comment>
<dbReference type="PANTHER" id="PTHR11895:SF170">
    <property type="entry name" value="AMIDASE"/>
    <property type="match status" value="1"/>
</dbReference>
<dbReference type="InterPro" id="IPR036928">
    <property type="entry name" value="AS_sf"/>
</dbReference>
<dbReference type="SUPFAM" id="SSF75304">
    <property type="entry name" value="Amidase signature (AS) enzymes"/>
    <property type="match status" value="1"/>
</dbReference>
<evidence type="ECO:0000259" key="2">
    <source>
        <dbReference type="Pfam" id="PF01425"/>
    </source>
</evidence>
<proteinExistence type="predicted"/>
<evidence type="ECO:0000313" key="4">
    <source>
        <dbReference type="Proteomes" id="UP000694501"/>
    </source>
</evidence>
<feature type="region of interest" description="Disordered" evidence="1">
    <location>
        <begin position="1"/>
        <end position="24"/>
    </location>
</feature>
<dbReference type="RefSeq" id="WP_211042152.1">
    <property type="nucleotide sequence ID" value="NZ_JAELVF020000001.1"/>
</dbReference>
<evidence type="ECO:0000313" key="3">
    <source>
        <dbReference type="EMBL" id="MBU7598344.1"/>
    </source>
</evidence>